<feature type="repeat" description="TPR" evidence="1">
    <location>
        <begin position="299"/>
        <end position="332"/>
    </location>
</feature>
<evidence type="ECO:0000256" key="2">
    <source>
        <dbReference type="SAM" id="SignalP"/>
    </source>
</evidence>
<dbReference type="Proteomes" id="UP000184522">
    <property type="component" value="Unassembled WGS sequence"/>
</dbReference>
<organism evidence="3 4">
    <name type="scientific">Winogradskyella jejuensis</name>
    <dbReference type="NCBI Taxonomy" id="1089305"/>
    <lineage>
        <taxon>Bacteria</taxon>
        <taxon>Pseudomonadati</taxon>
        <taxon>Bacteroidota</taxon>
        <taxon>Flavobacteriia</taxon>
        <taxon>Flavobacteriales</taxon>
        <taxon>Flavobacteriaceae</taxon>
        <taxon>Winogradskyella</taxon>
    </lineage>
</organism>
<gene>
    <name evidence="3" type="ORF">SAMN05444148_0606</name>
</gene>
<feature type="signal peptide" evidence="2">
    <location>
        <begin position="1"/>
        <end position="24"/>
    </location>
</feature>
<dbReference type="AlphaFoldDB" id="A0A1M5LF81"/>
<name>A0A1M5LF81_9FLAO</name>
<accession>A0A1M5LF81</accession>
<dbReference type="PROSITE" id="PS50005">
    <property type="entry name" value="TPR"/>
    <property type="match status" value="2"/>
</dbReference>
<reference evidence="4" key="1">
    <citation type="submission" date="2016-11" db="EMBL/GenBank/DDBJ databases">
        <authorList>
            <person name="Varghese N."/>
            <person name="Submissions S."/>
        </authorList>
    </citation>
    <scope>NUCLEOTIDE SEQUENCE [LARGE SCALE GENOMIC DNA]</scope>
    <source>
        <strain evidence="4">DSM 25330</strain>
    </source>
</reference>
<dbReference type="STRING" id="1089305.SAMN05444148_0606"/>
<evidence type="ECO:0000313" key="4">
    <source>
        <dbReference type="Proteomes" id="UP000184522"/>
    </source>
</evidence>
<sequence length="459" mass="52674">MMKTKITLLLIALVVGFNTSYSQQDEECMNNLSIFDSYAKNKKYDEAYEPWMKVRTKCPQFNRAIYVRGEKILEHKIDKSSGAEKVDFIRDLLKVYEEYNQYYASKFPLGKMQYEKGKLSYKYKKELGLSDEQLYNVFDKGYTDDLNNFNDPKGLYIYFKMMVKLYDSGKKTPQELFDKYDDVNDKIEEEVGKLSEKVNKLIQKEESGATLTKKEASRKSSYESYLNAYDQISGSVDTEIGNRATCEVLIPLYQKDFDEKKNDTKWLQRAMNKMYAKECTDDPMFIKVVQQKNTIEPNADTAYYLGVLKEKEGKTAEAEKYYKQSMDLQTDSLKKWKLVYRLAEKNRKKGSYGKARQLYNECLKLNPSNGNPHLRIAGMYASSANNCGDSTFNKRAVYWLAAAEARKAGRVDGRLKKAAAQSAASYEAKAPDKSMIFSASNSGSTIKIGCWIGRSVTVP</sequence>
<dbReference type="SUPFAM" id="SSF48452">
    <property type="entry name" value="TPR-like"/>
    <property type="match status" value="1"/>
</dbReference>
<keyword evidence="1" id="KW-0802">TPR repeat</keyword>
<feature type="repeat" description="TPR" evidence="1">
    <location>
        <begin position="336"/>
        <end position="369"/>
    </location>
</feature>
<feature type="chain" id="PRO_5013155344" evidence="2">
    <location>
        <begin position="25"/>
        <end position="459"/>
    </location>
</feature>
<keyword evidence="4" id="KW-1185">Reference proteome</keyword>
<dbReference type="InterPro" id="IPR011990">
    <property type="entry name" value="TPR-like_helical_dom_sf"/>
</dbReference>
<evidence type="ECO:0000256" key="1">
    <source>
        <dbReference type="PROSITE-ProRule" id="PRU00339"/>
    </source>
</evidence>
<dbReference type="InterPro" id="IPR019734">
    <property type="entry name" value="TPR_rpt"/>
</dbReference>
<protein>
    <submittedName>
        <fullName evidence="3">Uncharacterized protein</fullName>
    </submittedName>
</protein>
<dbReference type="EMBL" id="FQWS01000001">
    <property type="protein sequence ID" value="SHG63792.1"/>
    <property type="molecule type" value="Genomic_DNA"/>
</dbReference>
<evidence type="ECO:0000313" key="3">
    <source>
        <dbReference type="EMBL" id="SHG63792.1"/>
    </source>
</evidence>
<proteinExistence type="predicted"/>
<dbReference type="SMART" id="SM00028">
    <property type="entry name" value="TPR"/>
    <property type="match status" value="2"/>
</dbReference>
<dbReference type="Gene3D" id="1.25.40.10">
    <property type="entry name" value="Tetratricopeptide repeat domain"/>
    <property type="match status" value="1"/>
</dbReference>
<keyword evidence="2" id="KW-0732">Signal</keyword>